<gene>
    <name evidence="1" type="ORF">KIN20_030041</name>
</gene>
<name>A0AAD5WG25_PARTN</name>
<sequence>MDRRRTLNIFYYDEPRQSGERVTEQFIPTSRAYPPVVDLVEITVKLCRERILQDLNVSVQ</sequence>
<reference evidence="1" key="1">
    <citation type="submission" date="2021-06" db="EMBL/GenBank/DDBJ databases">
        <title>Parelaphostrongylus tenuis whole genome reference sequence.</title>
        <authorList>
            <person name="Garwood T.J."/>
            <person name="Larsen P.A."/>
            <person name="Fountain-Jones N.M."/>
            <person name="Garbe J.R."/>
            <person name="Macchietto M.G."/>
            <person name="Kania S.A."/>
            <person name="Gerhold R.W."/>
            <person name="Richards J.E."/>
            <person name="Wolf T.M."/>
        </authorList>
    </citation>
    <scope>NUCLEOTIDE SEQUENCE</scope>
    <source>
        <strain evidence="1">MNPRO001-30</strain>
        <tissue evidence="1">Meninges</tissue>
    </source>
</reference>
<evidence type="ECO:0000313" key="2">
    <source>
        <dbReference type="Proteomes" id="UP001196413"/>
    </source>
</evidence>
<proteinExistence type="predicted"/>
<dbReference type="Proteomes" id="UP001196413">
    <property type="component" value="Unassembled WGS sequence"/>
</dbReference>
<comment type="caution">
    <text evidence="1">The sequence shown here is derived from an EMBL/GenBank/DDBJ whole genome shotgun (WGS) entry which is preliminary data.</text>
</comment>
<accession>A0AAD5WG25</accession>
<dbReference type="AlphaFoldDB" id="A0AAD5WG25"/>
<keyword evidence="2" id="KW-1185">Reference proteome</keyword>
<organism evidence="1 2">
    <name type="scientific">Parelaphostrongylus tenuis</name>
    <name type="common">Meningeal worm</name>
    <dbReference type="NCBI Taxonomy" id="148309"/>
    <lineage>
        <taxon>Eukaryota</taxon>
        <taxon>Metazoa</taxon>
        <taxon>Ecdysozoa</taxon>
        <taxon>Nematoda</taxon>
        <taxon>Chromadorea</taxon>
        <taxon>Rhabditida</taxon>
        <taxon>Rhabditina</taxon>
        <taxon>Rhabditomorpha</taxon>
        <taxon>Strongyloidea</taxon>
        <taxon>Metastrongylidae</taxon>
        <taxon>Parelaphostrongylus</taxon>
    </lineage>
</organism>
<protein>
    <submittedName>
        <fullName evidence="1">Uncharacterized protein</fullName>
    </submittedName>
</protein>
<evidence type="ECO:0000313" key="1">
    <source>
        <dbReference type="EMBL" id="KAJ1368766.1"/>
    </source>
</evidence>
<dbReference type="EMBL" id="JAHQIW010006299">
    <property type="protein sequence ID" value="KAJ1368766.1"/>
    <property type="molecule type" value="Genomic_DNA"/>
</dbReference>